<dbReference type="SUPFAM" id="SSF75169">
    <property type="entry name" value="DsrEFH-like"/>
    <property type="match status" value="1"/>
</dbReference>
<name>A0A512LAQ9_9PROT</name>
<reference evidence="1 2" key="1">
    <citation type="submission" date="2019-07" db="EMBL/GenBank/DDBJ databases">
        <title>Whole genome shotgun sequence of Thiobacillus plumbophilus NBRC 107929.</title>
        <authorList>
            <person name="Hosoyama A."/>
            <person name="Uohara A."/>
            <person name="Ohji S."/>
            <person name="Ichikawa N."/>
        </authorList>
    </citation>
    <scope>NUCLEOTIDE SEQUENCE [LARGE SCALE GENOMIC DNA]</scope>
    <source>
        <strain evidence="1 2">NBRC 107929</strain>
    </source>
</reference>
<accession>A0A512LAQ9</accession>
<comment type="caution">
    <text evidence="1">The sequence shown here is derived from an EMBL/GenBank/DDBJ whole genome shotgun (WGS) entry which is preliminary data.</text>
</comment>
<dbReference type="Gene3D" id="3.40.1260.10">
    <property type="entry name" value="DsrEFH-like"/>
    <property type="match status" value="1"/>
</dbReference>
<dbReference type="InterPro" id="IPR027396">
    <property type="entry name" value="DsrEFH-like"/>
</dbReference>
<organism evidence="1 2">
    <name type="scientific">Sulfuriferula plumbiphila</name>
    <dbReference type="NCBI Taxonomy" id="171865"/>
    <lineage>
        <taxon>Bacteria</taxon>
        <taxon>Pseudomonadati</taxon>
        <taxon>Pseudomonadota</taxon>
        <taxon>Betaproteobacteria</taxon>
        <taxon>Nitrosomonadales</taxon>
        <taxon>Sulfuricellaceae</taxon>
        <taxon>Sulfuriferula</taxon>
    </lineage>
</organism>
<dbReference type="InterPro" id="IPR003787">
    <property type="entry name" value="Sulphur_relay_DsrE/F-like"/>
</dbReference>
<dbReference type="OrthoDB" id="8563527at2"/>
<dbReference type="Proteomes" id="UP000321337">
    <property type="component" value="Unassembled WGS sequence"/>
</dbReference>
<dbReference type="AlphaFoldDB" id="A0A512LAQ9"/>
<evidence type="ECO:0000313" key="1">
    <source>
        <dbReference type="EMBL" id="GEP31559.1"/>
    </source>
</evidence>
<evidence type="ECO:0000313" key="2">
    <source>
        <dbReference type="Proteomes" id="UP000321337"/>
    </source>
</evidence>
<sequence length="114" mass="12090">MTIALILLHASPEAENFRAHTAVRLAGAMLADGKDVTMFLVEEGLHLIHPAGADDNPARQLFIELLEAGMAVQVCGASLRKLGWNESNLPAGVIKSSMKTLSALLSQADEVVSI</sequence>
<keyword evidence="2" id="KW-1185">Reference proteome</keyword>
<dbReference type="EMBL" id="BKAD01000031">
    <property type="protein sequence ID" value="GEP31559.1"/>
    <property type="molecule type" value="Genomic_DNA"/>
</dbReference>
<dbReference type="Pfam" id="PF02635">
    <property type="entry name" value="DsrE"/>
    <property type="match status" value="1"/>
</dbReference>
<gene>
    <name evidence="1" type="ORF">TPL01_26970</name>
</gene>
<proteinExistence type="predicted"/>
<protein>
    <submittedName>
        <fullName evidence="1">Uncharacterized protein</fullName>
    </submittedName>
</protein>
<dbReference type="RefSeq" id="WP_147074522.1">
    <property type="nucleotide sequence ID" value="NZ_AP021884.1"/>
</dbReference>